<reference evidence="1" key="1">
    <citation type="submission" date="2022-08" db="EMBL/GenBank/DDBJ databases">
        <authorList>
            <person name="Kallberg Y."/>
            <person name="Tangrot J."/>
            <person name="Rosling A."/>
        </authorList>
    </citation>
    <scope>NUCLEOTIDE SEQUENCE</scope>
    <source>
        <strain evidence="1">Wild A</strain>
    </source>
</reference>
<evidence type="ECO:0000313" key="1">
    <source>
        <dbReference type="EMBL" id="CAI2165354.1"/>
    </source>
</evidence>
<dbReference type="EMBL" id="CAMKVN010000217">
    <property type="protein sequence ID" value="CAI2165354.1"/>
    <property type="molecule type" value="Genomic_DNA"/>
</dbReference>
<gene>
    <name evidence="1" type="ORF">FWILDA_LOCUS2030</name>
</gene>
<keyword evidence="2" id="KW-1185">Reference proteome</keyword>
<sequence length="48" mass="5610">MIIVDQKELKSLPTLVIYSIGIPFNEFKDIKTVTNHLFNKIQYLISNE</sequence>
<name>A0A9W4WMP3_9GLOM</name>
<proteinExistence type="predicted"/>
<evidence type="ECO:0000313" key="2">
    <source>
        <dbReference type="Proteomes" id="UP001153678"/>
    </source>
</evidence>
<comment type="caution">
    <text evidence="1">The sequence shown here is derived from an EMBL/GenBank/DDBJ whole genome shotgun (WGS) entry which is preliminary data.</text>
</comment>
<accession>A0A9W4WMP3</accession>
<organism evidence="1 2">
    <name type="scientific">Funneliformis geosporum</name>
    <dbReference type="NCBI Taxonomy" id="1117311"/>
    <lineage>
        <taxon>Eukaryota</taxon>
        <taxon>Fungi</taxon>
        <taxon>Fungi incertae sedis</taxon>
        <taxon>Mucoromycota</taxon>
        <taxon>Glomeromycotina</taxon>
        <taxon>Glomeromycetes</taxon>
        <taxon>Glomerales</taxon>
        <taxon>Glomeraceae</taxon>
        <taxon>Funneliformis</taxon>
    </lineage>
</organism>
<protein>
    <submittedName>
        <fullName evidence="1">658_t:CDS:1</fullName>
    </submittedName>
</protein>
<dbReference type="Proteomes" id="UP001153678">
    <property type="component" value="Unassembled WGS sequence"/>
</dbReference>
<dbReference type="AlphaFoldDB" id="A0A9W4WMP3"/>